<dbReference type="Proteomes" id="UP000251205">
    <property type="component" value="Unassembled WGS sequence"/>
</dbReference>
<dbReference type="AlphaFoldDB" id="A0A329YCJ7"/>
<evidence type="ECO:0000313" key="2">
    <source>
        <dbReference type="Proteomes" id="UP000251205"/>
    </source>
</evidence>
<gene>
    <name evidence="1" type="ORF">DQ393_14200</name>
</gene>
<evidence type="ECO:0000313" key="1">
    <source>
        <dbReference type="EMBL" id="RAX40953.1"/>
    </source>
</evidence>
<organism evidence="1 2">
    <name type="scientific">Rhizobium tropici</name>
    <dbReference type="NCBI Taxonomy" id="398"/>
    <lineage>
        <taxon>Bacteria</taxon>
        <taxon>Pseudomonadati</taxon>
        <taxon>Pseudomonadota</taxon>
        <taxon>Alphaproteobacteria</taxon>
        <taxon>Hyphomicrobiales</taxon>
        <taxon>Rhizobiaceae</taxon>
        <taxon>Rhizobium/Agrobacterium group</taxon>
        <taxon>Rhizobium</taxon>
    </lineage>
</organism>
<sequence length="152" mass="17638">MLHTAECNGPFRKFYGRTQRLKKPKRNSVGIEQSLLMPSLREVASNLAVEGIMERLKRFAQGDLSQNELKVIKRVFDLVTRQTWFDDTQYSREGFAAALVSLFRCGMNNPTQLERIAMFWALSDFSKSMSHTQRTKLKSLYSQCEAERQVCY</sequence>
<comment type="caution">
    <text evidence="1">The sequence shown here is derived from an EMBL/GenBank/DDBJ whole genome shotgun (WGS) entry which is preliminary data.</text>
</comment>
<proteinExistence type="predicted"/>
<dbReference type="EMBL" id="QMKK01000035">
    <property type="protein sequence ID" value="RAX40953.1"/>
    <property type="molecule type" value="Genomic_DNA"/>
</dbReference>
<protein>
    <submittedName>
        <fullName evidence="1">Uncharacterized protein</fullName>
    </submittedName>
</protein>
<accession>A0A329YCJ7</accession>
<reference evidence="1 2" key="1">
    <citation type="submission" date="2018-06" db="EMBL/GenBank/DDBJ databases">
        <title>Whole Genome Sequence of an efficient microsymbiont, Rhizobium tropici.</title>
        <authorList>
            <person name="Srinivasan R."/>
            <person name="Singh H.V."/>
            <person name="Srivastava R."/>
            <person name="Kumari B."/>
            <person name="Radhakrishna A."/>
        </authorList>
    </citation>
    <scope>NUCLEOTIDE SEQUENCE [LARGE SCALE GENOMIC DNA]</scope>
    <source>
        <strain evidence="1 2">IGFRI Rhizo-19</strain>
    </source>
</reference>
<name>A0A329YCJ7_RHITR</name>